<evidence type="ECO:0000313" key="2">
    <source>
        <dbReference type="Proteomes" id="UP000466619"/>
    </source>
</evidence>
<accession>A0ABX0AJY0</accession>
<comment type="caution">
    <text evidence="1">The sequence shown here is derived from an EMBL/GenBank/DDBJ whole genome shotgun (WGS) entry which is preliminary data.</text>
</comment>
<sequence length="55" mass="6147">MGKGRGLSLYTLIANYVAVNAKNIGLNEYEDHSLHDMVYSNKSAGRACEIIFLER</sequence>
<reference evidence="1 2" key="1">
    <citation type="submission" date="2019-12" db="EMBL/GenBank/DDBJ databases">
        <title>Engineering Photorhabdus to improve their lethality against agricultural pests.</title>
        <authorList>
            <person name="Machado R.A.R."/>
        </authorList>
    </citation>
    <scope>NUCLEOTIDE SEQUENCE [LARGE SCALE GENOMIC DNA]</scope>
    <source>
        <strain evidence="1 2">M-CN4</strain>
    </source>
</reference>
<organism evidence="1 2">
    <name type="scientific">Photorhabdus bodei</name>
    <dbReference type="NCBI Taxonomy" id="2029681"/>
    <lineage>
        <taxon>Bacteria</taxon>
        <taxon>Pseudomonadati</taxon>
        <taxon>Pseudomonadota</taxon>
        <taxon>Gammaproteobacteria</taxon>
        <taxon>Enterobacterales</taxon>
        <taxon>Morganellaceae</taxon>
        <taxon>Photorhabdus</taxon>
    </lineage>
</organism>
<protein>
    <submittedName>
        <fullName evidence="1">Uncharacterized protein</fullName>
    </submittedName>
</protein>
<dbReference type="Proteomes" id="UP000466619">
    <property type="component" value="Unassembled WGS sequence"/>
</dbReference>
<evidence type="ECO:0000313" key="1">
    <source>
        <dbReference type="EMBL" id="NDL01776.1"/>
    </source>
</evidence>
<proteinExistence type="predicted"/>
<keyword evidence="2" id="KW-1185">Reference proteome</keyword>
<name>A0ABX0AJY0_9GAMM</name>
<dbReference type="EMBL" id="WSFC01000001">
    <property type="protein sequence ID" value="NDL01776.1"/>
    <property type="molecule type" value="Genomic_DNA"/>
</dbReference>
<gene>
    <name evidence="1" type="ORF">GPY48_00425</name>
</gene>